<evidence type="ECO:0000256" key="4">
    <source>
        <dbReference type="ARBA" id="ARBA00009985"/>
    </source>
</evidence>
<evidence type="ECO:0000256" key="15">
    <source>
        <dbReference type="ARBA" id="ARBA00047899"/>
    </source>
</evidence>
<keyword evidence="8" id="KW-0808">Transferase</keyword>
<evidence type="ECO:0000256" key="7">
    <source>
        <dbReference type="ARBA" id="ARBA00022527"/>
    </source>
</evidence>
<dbReference type="GO" id="GO:0030295">
    <property type="term" value="F:protein kinase activator activity"/>
    <property type="evidence" value="ECO:0007669"/>
    <property type="project" value="InterPro"/>
</dbReference>
<evidence type="ECO:0000256" key="16">
    <source>
        <dbReference type="ARBA" id="ARBA00048679"/>
    </source>
</evidence>
<evidence type="ECO:0000256" key="3">
    <source>
        <dbReference type="ARBA" id="ARBA00004496"/>
    </source>
</evidence>
<comment type="catalytic activity">
    <reaction evidence="15">
        <text>L-threonyl-[protein] + ATP = O-phospho-L-threonyl-[protein] + ADP + H(+)</text>
        <dbReference type="Rhea" id="RHEA:46608"/>
        <dbReference type="Rhea" id="RHEA-COMP:11060"/>
        <dbReference type="Rhea" id="RHEA-COMP:11605"/>
        <dbReference type="ChEBI" id="CHEBI:15378"/>
        <dbReference type="ChEBI" id="CHEBI:30013"/>
        <dbReference type="ChEBI" id="CHEBI:30616"/>
        <dbReference type="ChEBI" id="CHEBI:61977"/>
        <dbReference type="ChEBI" id="CHEBI:456216"/>
        <dbReference type="EC" id="2.7.11.1"/>
    </reaction>
</comment>
<organism evidence="19 20">
    <name type="scientific">Euroglyphus maynei</name>
    <name type="common">Mayne's house dust mite</name>
    <dbReference type="NCBI Taxonomy" id="6958"/>
    <lineage>
        <taxon>Eukaryota</taxon>
        <taxon>Metazoa</taxon>
        <taxon>Ecdysozoa</taxon>
        <taxon>Arthropoda</taxon>
        <taxon>Chelicerata</taxon>
        <taxon>Arachnida</taxon>
        <taxon>Acari</taxon>
        <taxon>Acariformes</taxon>
        <taxon>Sarcoptiformes</taxon>
        <taxon>Astigmata</taxon>
        <taxon>Psoroptidia</taxon>
        <taxon>Analgoidea</taxon>
        <taxon>Pyroglyphidae</taxon>
        <taxon>Pyroglyphinae</taxon>
        <taxon>Euroglyphus</taxon>
    </lineage>
</organism>
<dbReference type="PANTHER" id="PTHR24346">
    <property type="entry name" value="MAP/MICROTUBULE AFFINITY-REGULATING KINASE"/>
    <property type="match status" value="1"/>
</dbReference>
<dbReference type="OrthoDB" id="68483at2759"/>
<keyword evidence="12 17" id="KW-0067">ATP-binding</keyword>
<dbReference type="FunFam" id="3.30.200.20:FF:000235">
    <property type="entry name" value="serine/threonine-protein kinase STK11"/>
    <property type="match status" value="1"/>
</dbReference>
<evidence type="ECO:0000256" key="1">
    <source>
        <dbReference type="ARBA" id="ARBA00001936"/>
    </source>
</evidence>
<evidence type="ECO:0000256" key="13">
    <source>
        <dbReference type="ARBA" id="ARBA00022842"/>
    </source>
</evidence>
<accession>A0A1Y3BT54</accession>
<evidence type="ECO:0000313" key="19">
    <source>
        <dbReference type="EMBL" id="OTF84169.1"/>
    </source>
</evidence>
<evidence type="ECO:0000256" key="5">
    <source>
        <dbReference type="ARBA" id="ARBA00012513"/>
    </source>
</evidence>
<evidence type="ECO:0000256" key="10">
    <source>
        <dbReference type="ARBA" id="ARBA00022741"/>
    </source>
</evidence>
<evidence type="ECO:0000313" key="20">
    <source>
        <dbReference type="Proteomes" id="UP000194236"/>
    </source>
</evidence>
<sequence>MDGKCGHCISTSSLSSDQGQSTVIPVCTASNTNNTIPIIQLAIDDNDDENDVGNERRPLFVTPPPITEEEMLDGCLGADGFLYEKSLLFEHEPVHGISASGGSAIAVSIQDKPLSYHRVNSSEILYEKKRRKVKFVSKYLLGDVVGEGSYSKVKEVLDTETLERRAAKIMKKKRLRKIPNGEQNVQREIQLLRKLNHENLVKLYDVIYDDVKEKMYIITEYCVAVLQELLDSVPETKRLPIHQAHGYFVQLVNGLEYLHSQGIIHKDIKPGNLLLTNGGVIKITDLGVSEMLDRFQQDDMISTSQGSPAFQPPEIADGRAKFSGFKVDIWASGVTLFNITTGKYPFQGDNIYRLYDNISKAELTIPEEMDYLLSDLVRAMLCKEPDERISIQRIKQHDWVRKKHPRIEQPVRIPCKVGGDELRSMSVLPYLWQLHNNSCGDGLDAVDDDDDEEFEYATVSASDTTECSNSRMNELTVNSFVSSVSRTSKQSRTSNLCKLVSFVDSI</sequence>
<evidence type="ECO:0000256" key="6">
    <source>
        <dbReference type="ARBA" id="ARBA00022490"/>
    </source>
</evidence>
<comment type="cofactor">
    <cofactor evidence="2">
        <name>Mg(2+)</name>
        <dbReference type="ChEBI" id="CHEBI:18420"/>
    </cofactor>
</comment>
<evidence type="ECO:0000256" key="12">
    <source>
        <dbReference type="ARBA" id="ARBA00022840"/>
    </source>
</evidence>
<protein>
    <recommendedName>
        <fullName evidence="5">non-specific serine/threonine protein kinase</fullName>
        <ecNumber evidence="5">2.7.11.1</ecNumber>
    </recommendedName>
</protein>
<evidence type="ECO:0000256" key="11">
    <source>
        <dbReference type="ARBA" id="ARBA00022777"/>
    </source>
</evidence>
<comment type="subcellular location">
    <subcellularLocation>
        <location evidence="3">Cytoplasm</location>
    </subcellularLocation>
</comment>
<keyword evidence="14" id="KW-0464">Manganese</keyword>
<comment type="caution">
    <text evidence="19">The sequence shown here is derived from an EMBL/GenBank/DDBJ whole genome shotgun (WGS) entry which is preliminary data.</text>
</comment>
<dbReference type="GO" id="GO:0046872">
    <property type="term" value="F:metal ion binding"/>
    <property type="evidence" value="ECO:0007669"/>
    <property type="project" value="UniProtKB-KW"/>
</dbReference>
<dbReference type="Pfam" id="PF00069">
    <property type="entry name" value="Pkinase"/>
    <property type="match status" value="1"/>
</dbReference>
<dbReference type="GO" id="GO:0004674">
    <property type="term" value="F:protein serine/threonine kinase activity"/>
    <property type="evidence" value="ECO:0007669"/>
    <property type="project" value="UniProtKB-KW"/>
</dbReference>
<dbReference type="GO" id="GO:0005524">
    <property type="term" value="F:ATP binding"/>
    <property type="evidence" value="ECO:0007669"/>
    <property type="project" value="UniProtKB-UniRule"/>
</dbReference>
<dbReference type="PANTHER" id="PTHR24346:SF94">
    <property type="entry name" value="NON-SPECIFIC SERINE_THREONINE PROTEIN KINASE"/>
    <property type="match status" value="1"/>
</dbReference>
<dbReference type="GO" id="GO:0030010">
    <property type="term" value="P:establishment of cell polarity"/>
    <property type="evidence" value="ECO:0007669"/>
    <property type="project" value="InterPro"/>
</dbReference>
<evidence type="ECO:0000256" key="9">
    <source>
        <dbReference type="ARBA" id="ARBA00022723"/>
    </source>
</evidence>
<dbReference type="InterPro" id="IPR011009">
    <property type="entry name" value="Kinase-like_dom_sf"/>
</dbReference>
<keyword evidence="10 17" id="KW-0547">Nucleotide-binding</keyword>
<dbReference type="SMART" id="SM00220">
    <property type="entry name" value="S_TKc"/>
    <property type="match status" value="1"/>
</dbReference>
<dbReference type="Gene3D" id="3.30.200.20">
    <property type="entry name" value="Phosphorylase Kinase, domain 1"/>
    <property type="match status" value="1"/>
</dbReference>
<gene>
    <name evidence="19" type="ORF">BLA29_003193</name>
</gene>
<dbReference type="Gene3D" id="1.10.510.10">
    <property type="entry name" value="Transferase(Phosphotransferase) domain 1"/>
    <property type="match status" value="1"/>
</dbReference>
<dbReference type="InterPro" id="IPR039154">
    <property type="entry name" value="LKB1_c"/>
</dbReference>
<keyword evidence="6" id="KW-0963">Cytoplasm</keyword>
<evidence type="ECO:0000256" key="17">
    <source>
        <dbReference type="PROSITE-ProRule" id="PRU10141"/>
    </source>
</evidence>
<keyword evidence="13" id="KW-0460">Magnesium</keyword>
<dbReference type="AlphaFoldDB" id="A0A1Y3BT54"/>
<evidence type="ECO:0000259" key="18">
    <source>
        <dbReference type="PROSITE" id="PS50011"/>
    </source>
</evidence>
<feature type="binding site" evidence="17">
    <location>
        <position position="168"/>
    </location>
    <ligand>
        <name>ATP</name>
        <dbReference type="ChEBI" id="CHEBI:30616"/>
    </ligand>
</feature>
<evidence type="ECO:0000256" key="14">
    <source>
        <dbReference type="ARBA" id="ARBA00023211"/>
    </source>
</evidence>
<feature type="domain" description="Protein kinase" evidence="18">
    <location>
        <begin position="139"/>
        <end position="400"/>
    </location>
</feature>
<dbReference type="InterPro" id="IPR017441">
    <property type="entry name" value="Protein_kinase_ATP_BS"/>
</dbReference>
<name>A0A1Y3BT54_EURMA</name>
<keyword evidence="20" id="KW-1185">Reference proteome</keyword>
<dbReference type="PROSITE" id="PS00107">
    <property type="entry name" value="PROTEIN_KINASE_ATP"/>
    <property type="match status" value="1"/>
</dbReference>
<evidence type="ECO:0000256" key="8">
    <source>
        <dbReference type="ARBA" id="ARBA00022679"/>
    </source>
</evidence>
<keyword evidence="11 19" id="KW-0418">Kinase</keyword>
<dbReference type="CDD" id="cd14119">
    <property type="entry name" value="STKc_LKB1"/>
    <property type="match status" value="1"/>
</dbReference>
<dbReference type="Proteomes" id="UP000194236">
    <property type="component" value="Unassembled WGS sequence"/>
</dbReference>
<comment type="similarity">
    <text evidence="4">Belongs to the protein kinase superfamily. CAMK Ser/Thr protein kinase family. LKB1 subfamily.</text>
</comment>
<reference evidence="19 20" key="1">
    <citation type="submission" date="2017-03" db="EMBL/GenBank/DDBJ databases">
        <title>Genome Survey of Euroglyphus maynei.</title>
        <authorList>
            <person name="Arlian L.G."/>
            <person name="Morgan M.S."/>
            <person name="Rider S.D."/>
        </authorList>
    </citation>
    <scope>NUCLEOTIDE SEQUENCE [LARGE SCALE GENOMIC DNA]</scope>
    <source>
        <strain evidence="19">Arlian Lab</strain>
        <tissue evidence="19">Whole body</tissue>
    </source>
</reference>
<dbReference type="GO" id="GO:0005737">
    <property type="term" value="C:cytoplasm"/>
    <property type="evidence" value="ECO:0007669"/>
    <property type="project" value="UniProtKB-SubCell"/>
</dbReference>
<dbReference type="InterPro" id="IPR000719">
    <property type="entry name" value="Prot_kinase_dom"/>
</dbReference>
<proteinExistence type="inferred from homology"/>
<dbReference type="FunFam" id="1.10.510.10:FF:001234">
    <property type="entry name" value="Serine/threonine-protein kinase par-4"/>
    <property type="match status" value="1"/>
</dbReference>
<evidence type="ECO:0000256" key="2">
    <source>
        <dbReference type="ARBA" id="ARBA00001946"/>
    </source>
</evidence>
<dbReference type="PROSITE" id="PS50011">
    <property type="entry name" value="PROTEIN_KINASE_DOM"/>
    <property type="match status" value="1"/>
</dbReference>
<dbReference type="EC" id="2.7.11.1" evidence="5"/>
<dbReference type="SUPFAM" id="SSF56112">
    <property type="entry name" value="Protein kinase-like (PK-like)"/>
    <property type="match status" value="1"/>
</dbReference>
<keyword evidence="9" id="KW-0479">Metal-binding</keyword>
<dbReference type="PROSITE" id="PS00108">
    <property type="entry name" value="PROTEIN_KINASE_ST"/>
    <property type="match status" value="1"/>
</dbReference>
<dbReference type="GO" id="GO:0042593">
    <property type="term" value="P:glucose homeostasis"/>
    <property type="evidence" value="ECO:0007669"/>
    <property type="project" value="InterPro"/>
</dbReference>
<dbReference type="GO" id="GO:0035556">
    <property type="term" value="P:intracellular signal transduction"/>
    <property type="evidence" value="ECO:0007669"/>
    <property type="project" value="TreeGrafter"/>
</dbReference>
<dbReference type="GO" id="GO:0001558">
    <property type="term" value="P:regulation of cell growth"/>
    <property type="evidence" value="ECO:0007669"/>
    <property type="project" value="InterPro"/>
</dbReference>
<comment type="cofactor">
    <cofactor evidence="1">
        <name>Mn(2+)</name>
        <dbReference type="ChEBI" id="CHEBI:29035"/>
    </cofactor>
</comment>
<dbReference type="InterPro" id="IPR008271">
    <property type="entry name" value="Ser/Thr_kinase_AS"/>
</dbReference>
<dbReference type="EMBL" id="MUJZ01000340">
    <property type="protein sequence ID" value="OTF84169.1"/>
    <property type="molecule type" value="Genomic_DNA"/>
</dbReference>
<keyword evidence="7" id="KW-0723">Serine/threonine-protein kinase</keyword>
<comment type="catalytic activity">
    <reaction evidence="16">
        <text>L-seryl-[protein] + ATP = O-phospho-L-seryl-[protein] + ADP + H(+)</text>
        <dbReference type="Rhea" id="RHEA:17989"/>
        <dbReference type="Rhea" id="RHEA-COMP:9863"/>
        <dbReference type="Rhea" id="RHEA-COMP:11604"/>
        <dbReference type="ChEBI" id="CHEBI:15378"/>
        <dbReference type="ChEBI" id="CHEBI:29999"/>
        <dbReference type="ChEBI" id="CHEBI:30616"/>
        <dbReference type="ChEBI" id="CHEBI:83421"/>
        <dbReference type="ChEBI" id="CHEBI:456216"/>
        <dbReference type="EC" id="2.7.11.1"/>
    </reaction>
</comment>